<evidence type="ECO:0000256" key="1">
    <source>
        <dbReference type="ARBA" id="ARBA00002286"/>
    </source>
</evidence>
<comment type="caution">
    <text evidence="3">The sequence shown here is derived from an EMBL/GenBank/DDBJ whole genome shotgun (WGS) entry which is preliminary data.</text>
</comment>
<dbReference type="InterPro" id="IPR025948">
    <property type="entry name" value="HTH-like_dom"/>
</dbReference>
<evidence type="ECO:0000313" key="4">
    <source>
        <dbReference type="Proteomes" id="UP000634672"/>
    </source>
</evidence>
<evidence type="ECO:0000259" key="2">
    <source>
        <dbReference type="PROSITE" id="PS50994"/>
    </source>
</evidence>
<gene>
    <name evidence="3" type="ORF">H8S75_19785</name>
</gene>
<feature type="domain" description="Integrase catalytic" evidence="2">
    <location>
        <begin position="134"/>
        <end position="300"/>
    </location>
</feature>
<dbReference type="Proteomes" id="UP000634672">
    <property type="component" value="Unassembled WGS sequence"/>
</dbReference>
<sequence length="303" mass="35342">MLERTRHLTAYLTIKELTGEHNGYSVIELCRLGGVSRAAYYKWLNHTDSPNDALNKRIAERIESMHTEHPDMGYRRLRDALEHDEDICVNEKRVLRICRKKKIQSIVKGRHNCCTKPASDPAYVAENILNREFGAERPNEKWVTDVTEFKYGVGTEKAGKIYLSAIIDLCDKRPVSYIISDHNDNPLVFDTFDYAIKENPDVHPLFHSDRGYQYTSNDFRQRIVKAGMRQSMSRVARCIDNGPMEGFWGLMKREMYYTKKYAAKEGLIAAIHDYMNYYTNKRVQRKLEILTPTEYHKKMMLAA</sequence>
<dbReference type="InterPro" id="IPR012337">
    <property type="entry name" value="RNaseH-like_sf"/>
</dbReference>
<dbReference type="InterPro" id="IPR001584">
    <property type="entry name" value="Integrase_cat-core"/>
</dbReference>
<comment type="function">
    <text evidence="1">Involved in the transposition of the insertion sequence.</text>
</comment>
<dbReference type="Gene3D" id="3.30.420.10">
    <property type="entry name" value="Ribonuclease H-like superfamily/Ribonuclease H"/>
    <property type="match status" value="1"/>
</dbReference>
<dbReference type="Pfam" id="PF00665">
    <property type="entry name" value="rve"/>
    <property type="match status" value="1"/>
</dbReference>
<dbReference type="Pfam" id="PF13333">
    <property type="entry name" value="rve_2"/>
    <property type="match status" value="1"/>
</dbReference>
<protein>
    <submittedName>
        <fullName evidence="3">IS3 family transposase</fullName>
    </submittedName>
</protein>
<dbReference type="InterPro" id="IPR048020">
    <property type="entry name" value="Transpos_IS3"/>
</dbReference>
<dbReference type="SUPFAM" id="SSF53098">
    <property type="entry name" value="Ribonuclease H-like"/>
    <property type="match status" value="1"/>
</dbReference>
<dbReference type="PANTHER" id="PTHR46889:SF5">
    <property type="entry name" value="INTEGRASE PROTEIN"/>
    <property type="match status" value="1"/>
</dbReference>
<evidence type="ECO:0000313" key="3">
    <source>
        <dbReference type="EMBL" id="MBC5710200.1"/>
    </source>
</evidence>
<dbReference type="NCBIfam" id="NF033516">
    <property type="entry name" value="transpos_IS3"/>
    <property type="match status" value="1"/>
</dbReference>
<dbReference type="PANTHER" id="PTHR46889">
    <property type="entry name" value="TRANSPOSASE INSF FOR INSERTION SEQUENCE IS3B-RELATED"/>
    <property type="match status" value="1"/>
</dbReference>
<dbReference type="InterPro" id="IPR050900">
    <property type="entry name" value="Transposase_IS3/IS150/IS904"/>
</dbReference>
<proteinExistence type="predicted"/>
<dbReference type="InterPro" id="IPR009057">
    <property type="entry name" value="Homeodomain-like_sf"/>
</dbReference>
<dbReference type="EMBL" id="JACOPB010000010">
    <property type="protein sequence ID" value="MBC5710200.1"/>
    <property type="molecule type" value="Genomic_DNA"/>
</dbReference>
<dbReference type="Pfam" id="PF13276">
    <property type="entry name" value="HTH_21"/>
    <property type="match status" value="1"/>
</dbReference>
<organism evidence="3 4">
    <name type="scientific">Hungatella hominis</name>
    <dbReference type="NCBI Taxonomy" id="2763050"/>
    <lineage>
        <taxon>Bacteria</taxon>
        <taxon>Bacillati</taxon>
        <taxon>Bacillota</taxon>
        <taxon>Clostridia</taxon>
        <taxon>Lachnospirales</taxon>
        <taxon>Lachnospiraceae</taxon>
        <taxon>Hungatella</taxon>
    </lineage>
</organism>
<keyword evidence="4" id="KW-1185">Reference proteome</keyword>
<dbReference type="SUPFAM" id="SSF46689">
    <property type="entry name" value="Homeodomain-like"/>
    <property type="match status" value="1"/>
</dbReference>
<dbReference type="PROSITE" id="PS50994">
    <property type="entry name" value="INTEGRASE"/>
    <property type="match status" value="1"/>
</dbReference>
<accession>A0ABR7HAM2</accession>
<dbReference type="InterPro" id="IPR036397">
    <property type="entry name" value="RNaseH_sf"/>
</dbReference>
<name>A0ABR7HAM2_9FIRM</name>
<reference evidence="3 4" key="1">
    <citation type="submission" date="2020-08" db="EMBL/GenBank/DDBJ databases">
        <title>Genome public.</title>
        <authorList>
            <person name="Liu C."/>
            <person name="Sun Q."/>
        </authorList>
    </citation>
    <scope>NUCLEOTIDE SEQUENCE [LARGE SCALE GENOMIC DNA]</scope>
    <source>
        <strain evidence="3 4">NSJ-66</strain>
    </source>
</reference>